<dbReference type="InterPro" id="IPR004143">
    <property type="entry name" value="BPL_LPL_catalytic"/>
</dbReference>
<evidence type="ECO:0000313" key="2">
    <source>
        <dbReference type="EMBL" id="APW65044.1"/>
    </source>
</evidence>
<dbReference type="RefSeq" id="WP_076084639.1">
    <property type="nucleotide sequence ID" value="NZ_CP019070.1"/>
</dbReference>
<evidence type="ECO:0000259" key="1">
    <source>
        <dbReference type="PROSITE" id="PS51733"/>
    </source>
</evidence>
<dbReference type="OrthoDB" id="9787898at2"/>
<sequence>MKNKQFRLILTPRNNAKINMAIDNAIASSYKENDTPILRFYTWENSFTLGLSQNFEDYTQLKEQYNNNCAKRITGGGVLFHGHDLSYSLTIPSSWFKNLSVKQSYEQICQFLLHFYKELGFNTCFAKDLEQINLSKNEFCQVGFEAYDIIVNNKKIGGNAQKRSKKMIFQHGSIPLIKTQDDDKFGSSLEDFKINLTFKQLEEKLISAFEKCFDAKLVLDELNTIEKEKLNKLLERN</sequence>
<accession>A0A1P8KKI0</accession>
<evidence type="ECO:0000313" key="3">
    <source>
        <dbReference type="Proteomes" id="UP000186074"/>
    </source>
</evidence>
<dbReference type="InterPro" id="IPR050664">
    <property type="entry name" value="Octanoyltrans_LipM/LipL"/>
</dbReference>
<dbReference type="Proteomes" id="UP000186074">
    <property type="component" value="Chromosome"/>
</dbReference>
<dbReference type="InterPro" id="IPR045864">
    <property type="entry name" value="aa-tRNA-synth_II/BPL/LPL"/>
</dbReference>
<keyword evidence="2" id="KW-0436">Ligase</keyword>
<dbReference type="Pfam" id="PF21948">
    <property type="entry name" value="LplA-B_cat"/>
    <property type="match status" value="1"/>
</dbReference>
<dbReference type="PANTHER" id="PTHR43679">
    <property type="entry name" value="OCTANOYLTRANSFERASE LIPM-RELATED"/>
    <property type="match status" value="1"/>
</dbReference>
<dbReference type="EMBL" id="CP019070">
    <property type="protein sequence ID" value="APW65044.1"/>
    <property type="molecule type" value="Genomic_DNA"/>
</dbReference>
<reference evidence="2 3" key="1">
    <citation type="submission" date="2017-01" db="EMBL/GenBank/DDBJ databases">
        <title>Genome sequencing of Arcobacter sp. LPB0137.</title>
        <authorList>
            <person name="Lee G.-W."/>
            <person name="Yi H."/>
        </authorList>
    </citation>
    <scope>NUCLEOTIDE SEQUENCE [LARGE SCALE GENOMIC DNA]</scope>
    <source>
        <strain evidence="2 3">LPB0137</strain>
    </source>
</reference>
<keyword evidence="3" id="KW-1185">Reference proteome</keyword>
<dbReference type="Gene3D" id="3.30.930.10">
    <property type="entry name" value="Bira Bifunctional Protein, Domain 2"/>
    <property type="match status" value="1"/>
</dbReference>
<name>A0A1P8KKI0_9BACT</name>
<dbReference type="STRING" id="1850254.LPB137_03930"/>
<dbReference type="KEGG" id="alp:LPB137_03930"/>
<proteinExistence type="predicted"/>
<dbReference type="AlphaFoldDB" id="A0A1P8KKI0"/>
<dbReference type="GO" id="GO:0016874">
    <property type="term" value="F:ligase activity"/>
    <property type="evidence" value="ECO:0007669"/>
    <property type="project" value="UniProtKB-KW"/>
</dbReference>
<dbReference type="SUPFAM" id="SSF55681">
    <property type="entry name" value="Class II aaRS and biotin synthetases"/>
    <property type="match status" value="1"/>
</dbReference>
<protein>
    <submittedName>
        <fullName evidence="2">Ligase</fullName>
    </submittedName>
</protein>
<dbReference type="PROSITE" id="PS51733">
    <property type="entry name" value="BPL_LPL_CATALYTIC"/>
    <property type="match status" value="1"/>
</dbReference>
<feature type="domain" description="BPL/LPL catalytic" evidence="1">
    <location>
        <begin position="32"/>
        <end position="217"/>
    </location>
</feature>
<organism evidence="2 3">
    <name type="scientific">Poseidonibacter parvus</name>
    <dbReference type="NCBI Taxonomy" id="1850254"/>
    <lineage>
        <taxon>Bacteria</taxon>
        <taxon>Pseudomonadati</taxon>
        <taxon>Campylobacterota</taxon>
        <taxon>Epsilonproteobacteria</taxon>
        <taxon>Campylobacterales</taxon>
        <taxon>Arcobacteraceae</taxon>
        <taxon>Poseidonibacter</taxon>
    </lineage>
</organism>
<gene>
    <name evidence="2" type="ORF">LPB137_03930</name>
</gene>
<dbReference type="PANTHER" id="PTHR43679:SF2">
    <property type="entry name" value="OCTANOYL-[GCVH]:PROTEIN N-OCTANOYLTRANSFERASE"/>
    <property type="match status" value="1"/>
</dbReference>